<dbReference type="Gene3D" id="3.40.50.80">
    <property type="entry name" value="Nucleotide-binding domain of ferredoxin-NADP reductase (FNR) module"/>
    <property type="match status" value="1"/>
</dbReference>
<dbReference type="RefSeq" id="WP_310020899.1">
    <property type="nucleotide sequence ID" value="NZ_JAVDUM010000010.1"/>
</dbReference>
<dbReference type="PANTHER" id="PTHR30157:SF0">
    <property type="entry name" value="NADPH-DEPENDENT FERRIC-CHELATE REDUCTASE"/>
    <property type="match status" value="1"/>
</dbReference>
<dbReference type="InterPro" id="IPR017938">
    <property type="entry name" value="Riboflavin_synthase-like_b-brl"/>
</dbReference>
<proteinExistence type="predicted"/>
<dbReference type="InterPro" id="IPR007037">
    <property type="entry name" value="SIP_rossman_dom"/>
</dbReference>
<dbReference type="Gene3D" id="2.40.30.10">
    <property type="entry name" value="Translation factors"/>
    <property type="match status" value="1"/>
</dbReference>
<name>A0ABU1SDX3_9MICO</name>
<comment type="caution">
    <text evidence="2">The sequence shown here is derived from an EMBL/GenBank/DDBJ whole genome shotgun (WGS) entry which is preliminary data.</text>
</comment>
<dbReference type="InterPro" id="IPR013113">
    <property type="entry name" value="SIP_FAD-bd"/>
</dbReference>
<feature type="domain" description="FAD-binding FR-type" evidence="1">
    <location>
        <begin position="17"/>
        <end position="140"/>
    </location>
</feature>
<organism evidence="2 3">
    <name type="scientific">Microbacterium resistens</name>
    <dbReference type="NCBI Taxonomy" id="156977"/>
    <lineage>
        <taxon>Bacteria</taxon>
        <taxon>Bacillati</taxon>
        <taxon>Actinomycetota</taxon>
        <taxon>Actinomycetes</taxon>
        <taxon>Micrococcales</taxon>
        <taxon>Microbacteriaceae</taxon>
        <taxon>Microbacterium</taxon>
    </lineage>
</organism>
<dbReference type="PROSITE" id="PS51384">
    <property type="entry name" value="FAD_FR"/>
    <property type="match status" value="1"/>
</dbReference>
<dbReference type="Proteomes" id="UP001259347">
    <property type="component" value="Unassembled WGS sequence"/>
</dbReference>
<protein>
    <submittedName>
        <fullName evidence="2">NADPH-dependent ferric siderophore reductase</fullName>
    </submittedName>
</protein>
<gene>
    <name evidence="2" type="ORF">J2Y69_002377</name>
</gene>
<dbReference type="EMBL" id="JAVDUM010000010">
    <property type="protein sequence ID" value="MDR6867769.1"/>
    <property type="molecule type" value="Genomic_DNA"/>
</dbReference>
<dbReference type="CDD" id="cd06193">
    <property type="entry name" value="siderophore_interacting"/>
    <property type="match status" value="1"/>
</dbReference>
<reference evidence="2 3" key="1">
    <citation type="submission" date="2023-07" db="EMBL/GenBank/DDBJ databases">
        <title>Sorghum-associated microbial communities from plants grown in Nebraska, USA.</title>
        <authorList>
            <person name="Schachtman D."/>
        </authorList>
    </citation>
    <scope>NUCLEOTIDE SEQUENCE [LARGE SCALE GENOMIC DNA]</scope>
    <source>
        <strain evidence="2 3">2980</strain>
    </source>
</reference>
<evidence type="ECO:0000259" key="1">
    <source>
        <dbReference type="PROSITE" id="PS51384"/>
    </source>
</evidence>
<keyword evidence="3" id="KW-1185">Reference proteome</keyword>
<dbReference type="Pfam" id="PF04954">
    <property type="entry name" value="SIP"/>
    <property type="match status" value="1"/>
</dbReference>
<dbReference type="InterPro" id="IPR039261">
    <property type="entry name" value="FNR_nucleotide-bd"/>
</dbReference>
<accession>A0ABU1SDX3</accession>
<dbReference type="Pfam" id="PF08021">
    <property type="entry name" value="FAD_binding_9"/>
    <property type="match status" value="1"/>
</dbReference>
<dbReference type="InterPro" id="IPR039374">
    <property type="entry name" value="SIP_fam"/>
</dbReference>
<evidence type="ECO:0000313" key="2">
    <source>
        <dbReference type="EMBL" id="MDR6867769.1"/>
    </source>
</evidence>
<evidence type="ECO:0000313" key="3">
    <source>
        <dbReference type="Proteomes" id="UP001259347"/>
    </source>
</evidence>
<dbReference type="InterPro" id="IPR017927">
    <property type="entry name" value="FAD-bd_FR_type"/>
</dbReference>
<sequence length="304" mass="33955">MTAKRLPYPGLPDAYDPRVHRAEVVAVRRVSDGMVRIALGGPDMRDYPTTGIGDEYVRLFFPDTPAEPVRLPFLTESGWDYPEGVAPSAMRTYTIRAHREGAVDIDFATHEGGIAAAWALQARPGQELGINPPRPIYERPVWATRQLLIADEPALPAALRIAELTAGQVDTTIIAEVRGPGHQMLADADGVDYVWLRGTGNGHGPSELLPALRRTGLDERTYVWFGGEARVNREVRRLLRHDRALPAGAQTTLGYWTDRSEEWGARYEALGEDFHERIRLLYESDRDTEEVVDEVFRLYEAAGL</sequence>
<dbReference type="SUPFAM" id="SSF63380">
    <property type="entry name" value="Riboflavin synthase domain-like"/>
    <property type="match status" value="1"/>
</dbReference>
<dbReference type="PANTHER" id="PTHR30157">
    <property type="entry name" value="FERRIC REDUCTASE, NADPH-DEPENDENT"/>
    <property type="match status" value="1"/>
</dbReference>